<feature type="transmembrane region" description="Helical" evidence="1">
    <location>
        <begin position="40"/>
        <end position="58"/>
    </location>
</feature>
<protein>
    <submittedName>
        <fullName evidence="2">Uncharacterized protein</fullName>
    </submittedName>
</protein>
<dbReference type="AlphaFoldDB" id="A0A926NDJ5"/>
<organism evidence="2 3">
    <name type="scientific">Polycladospora coralii</name>
    <dbReference type="NCBI Taxonomy" id="2771432"/>
    <lineage>
        <taxon>Bacteria</taxon>
        <taxon>Bacillati</taxon>
        <taxon>Bacillota</taxon>
        <taxon>Bacilli</taxon>
        <taxon>Bacillales</taxon>
        <taxon>Thermoactinomycetaceae</taxon>
        <taxon>Polycladospora</taxon>
    </lineage>
</organism>
<sequence length="81" mass="9240">MTIWFYALKIVWMMSPILLLGLIVYWTWQRLSLIEISMKCVAFFIALTLVMGMPLGHIEKTYPADIASFNKQVAESGGGRK</sequence>
<evidence type="ECO:0000313" key="2">
    <source>
        <dbReference type="EMBL" id="MBD1373840.1"/>
    </source>
</evidence>
<comment type="caution">
    <text evidence="2">The sequence shown here is derived from an EMBL/GenBank/DDBJ whole genome shotgun (WGS) entry which is preliminary data.</text>
</comment>
<reference evidence="2" key="1">
    <citation type="submission" date="2020-09" db="EMBL/GenBank/DDBJ databases">
        <title>A novel bacterium of genus Hazenella, isolated from South China Sea.</title>
        <authorList>
            <person name="Huang H."/>
            <person name="Mo K."/>
            <person name="Hu Y."/>
        </authorList>
    </citation>
    <scope>NUCLEOTIDE SEQUENCE</scope>
    <source>
        <strain evidence="2">IB182357</strain>
    </source>
</reference>
<keyword evidence="1" id="KW-0472">Membrane</keyword>
<keyword evidence="3" id="KW-1185">Reference proteome</keyword>
<dbReference type="EMBL" id="JACXAH010000040">
    <property type="protein sequence ID" value="MBD1373840.1"/>
    <property type="molecule type" value="Genomic_DNA"/>
</dbReference>
<name>A0A926NDJ5_9BACL</name>
<gene>
    <name evidence="2" type="ORF">IC620_15960</name>
</gene>
<keyword evidence="1" id="KW-0812">Transmembrane</keyword>
<dbReference type="Proteomes" id="UP000661691">
    <property type="component" value="Unassembled WGS sequence"/>
</dbReference>
<evidence type="ECO:0000313" key="3">
    <source>
        <dbReference type="Proteomes" id="UP000661691"/>
    </source>
</evidence>
<accession>A0A926NDJ5</accession>
<feature type="transmembrane region" description="Helical" evidence="1">
    <location>
        <begin position="6"/>
        <end position="28"/>
    </location>
</feature>
<keyword evidence="1" id="KW-1133">Transmembrane helix</keyword>
<proteinExistence type="predicted"/>
<dbReference type="RefSeq" id="WP_191142800.1">
    <property type="nucleotide sequence ID" value="NZ_JACXAH010000040.1"/>
</dbReference>
<evidence type="ECO:0000256" key="1">
    <source>
        <dbReference type="SAM" id="Phobius"/>
    </source>
</evidence>